<organism evidence="1 2">
    <name type="scientific">Phytoactinopolyspora alkaliphila</name>
    <dbReference type="NCBI Taxonomy" id="1783498"/>
    <lineage>
        <taxon>Bacteria</taxon>
        <taxon>Bacillati</taxon>
        <taxon>Actinomycetota</taxon>
        <taxon>Actinomycetes</taxon>
        <taxon>Jiangellales</taxon>
        <taxon>Jiangellaceae</taxon>
        <taxon>Phytoactinopolyspora</taxon>
    </lineage>
</organism>
<dbReference type="Pfam" id="PF02566">
    <property type="entry name" value="OsmC"/>
    <property type="match status" value="1"/>
</dbReference>
<protein>
    <submittedName>
        <fullName evidence="1">OsmC family protein</fullName>
    </submittedName>
</protein>
<dbReference type="RefSeq" id="WP_163818317.1">
    <property type="nucleotide sequence ID" value="NZ_JAAGOB010000004.1"/>
</dbReference>
<comment type="caution">
    <text evidence="1">The sequence shown here is derived from an EMBL/GenBank/DDBJ whole genome shotgun (WGS) entry which is preliminary data.</text>
</comment>
<dbReference type="SUPFAM" id="SSF82784">
    <property type="entry name" value="OsmC-like"/>
    <property type="match status" value="1"/>
</dbReference>
<proteinExistence type="predicted"/>
<dbReference type="InterPro" id="IPR052707">
    <property type="entry name" value="OsmC_Ohr_Peroxiredoxin"/>
</dbReference>
<evidence type="ECO:0000313" key="2">
    <source>
        <dbReference type="Proteomes" id="UP000469185"/>
    </source>
</evidence>
<dbReference type="InterPro" id="IPR015946">
    <property type="entry name" value="KH_dom-like_a/b"/>
</dbReference>
<reference evidence="1 2" key="1">
    <citation type="submission" date="2020-02" db="EMBL/GenBank/DDBJ databases">
        <authorList>
            <person name="Li X.-J."/>
            <person name="Feng X.-M."/>
        </authorList>
    </citation>
    <scope>NUCLEOTIDE SEQUENCE [LARGE SCALE GENOMIC DNA]</scope>
    <source>
        <strain evidence="1 2">CGMCC 4.7225</strain>
    </source>
</reference>
<dbReference type="Proteomes" id="UP000469185">
    <property type="component" value="Unassembled WGS sequence"/>
</dbReference>
<evidence type="ECO:0000313" key="1">
    <source>
        <dbReference type="EMBL" id="NED95556.1"/>
    </source>
</evidence>
<sequence>MQRSHHYQVTVEWTGNRGTGTSGYRDYGRGHDVSAEGKTVTIPGSADRTFRGEPERWNPEELLVSSLAQCHMLAYLHLAAVAGVVVTHYVDTPLGTMVLERDGSGQFSEVLLRPAVTVTDPAMIDKAQELHEDAHSTCFIARSVNFPVRHAPETHVTPDA</sequence>
<keyword evidence="2" id="KW-1185">Reference proteome</keyword>
<dbReference type="EMBL" id="JAAGOB010000004">
    <property type="protein sequence ID" value="NED95556.1"/>
    <property type="molecule type" value="Genomic_DNA"/>
</dbReference>
<dbReference type="AlphaFoldDB" id="A0A6N9YKJ3"/>
<dbReference type="InterPro" id="IPR003718">
    <property type="entry name" value="OsmC/Ohr_fam"/>
</dbReference>
<name>A0A6N9YKJ3_9ACTN</name>
<accession>A0A6N9YKJ3</accession>
<dbReference type="PANTHER" id="PTHR42830:SF2">
    <property type="entry name" value="OSMC_OHR FAMILY PROTEIN"/>
    <property type="match status" value="1"/>
</dbReference>
<gene>
    <name evidence="1" type="ORF">G1H11_09540</name>
</gene>
<dbReference type="InterPro" id="IPR036102">
    <property type="entry name" value="OsmC/Ohrsf"/>
</dbReference>
<dbReference type="PANTHER" id="PTHR42830">
    <property type="entry name" value="OSMOTICALLY INDUCIBLE FAMILY PROTEIN"/>
    <property type="match status" value="1"/>
</dbReference>
<dbReference type="Gene3D" id="3.30.300.20">
    <property type="match status" value="1"/>
</dbReference>